<dbReference type="InterPro" id="IPR008391">
    <property type="entry name" value="AXE1_dom"/>
</dbReference>
<protein>
    <submittedName>
        <fullName evidence="5">Cephalosporin-C deacetylase</fullName>
    </submittedName>
</protein>
<dbReference type="PANTHER" id="PTHR40111:SF1">
    <property type="entry name" value="CEPHALOSPORIN-C DEACETYLASE"/>
    <property type="match status" value="1"/>
</dbReference>
<feature type="active site" description="Charge relay system" evidence="1">
    <location>
        <position position="304"/>
    </location>
</feature>
<evidence type="ECO:0000256" key="3">
    <source>
        <dbReference type="SAM" id="MobiDB-lite"/>
    </source>
</evidence>
<feature type="active site" description="Charge relay system" evidence="1">
    <location>
        <position position="275"/>
    </location>
</feature>
<dbReference type="SUPFAM" id="SSF53474">
    <property type="entry name" value="alpha/beta-Hydrolases"/>
    <property type="match status" value="1"/>
</dbReference>
<dbReference type="RefSeq" id="WP_089294376.1">
    <property type="nucleotide sequence ID" value="NZ_BOMU01000052.1"/>
</dbReference>
<feature type="binding site" evidence="2">
    <location>
        <position position="92"/>
    </location>
    <ligand>
        <name>substrate</name>
    </ligand>
</feature>
<evidence type="ECO:0000256" key="1">
    <source>
        <dbReference type="PIRSR" id="PIRSR639069-1"/>
    </source>
</evidence>
<reference evidence="5 6" key="1">
    <citation type="submission" date="2017-06" db="EMBL/GenBank/DDBJ databases">
        <authorList>
            <person name="Kim H.J."/>
            <person name="Triplett B.A."/>
        </authorList>
    </citation>
    <scope>NUCLEOTIDE SEQUENCE [LARGE SCALE GENOMIC DNA]</scope>
    <source>
        <strain evidence="5 6">DSM 43151</strain>
    </source>
</reference>
<dbReference type="PANTHER" id="PTHR40111">
    <property type="entry name" value="CEPHALOSPORIN-C DEACETYLASE"/>
    <property type="match status" value="1"/>
</dbReference>
<dbReference type="InterPro" id="IPR039069">
    <property type="entry name" value="CE7"/>
</dbReference>
<dbReference type="OrthoDB" id="9770528at2"/>
<dbReference type="Proteomes" id="UP000198415">
    <property type="component" value="Unassembled WGS sequence"/>
</dbReference>
<evidence type="ECO:0000313" key="5">
    <source>
        <dbReference type="EMBL" id="SNR84774.1"/>
    </source>
</evidence>
<evidence type="ECO:0000256" key="2">
    <source>
        <dbReference type="PIRSR" id="PIRSR639069-2"/>
    </source>
</evidence>
<proteinExistence type="predicted"/>
<dbReference type="Pfam" id="PF05448">
    <property type="entry name" value="AXE1"/>
    <property type="match status" value="1"/>
</dbReference>
<dbReference type="EMBL" id="FZNR01000006">
    <property type="protein sequence ID" value="SNR84774.1"/>
    <property type="molecule type" value="Genomic_DNA"/>
</dbReference>
<sequence length="325" mass="34835">MALFDLTLPELRTYRSTAPAPEGFDGFWERTLDEARAAAKPVELAEVPTPLRGITTYDVTFSGFAGQPVKAWLNVPAGAPGPLPLAIEFIGYGGGRGLPIDWLIWNAAGYAHLVMDTRGQGGNWRGGDTPDRDLDGAGPSAPGFLTRGARSPETHYYRRLFTDAARAVETAAELPGVDTSKLVTTGKSQGGALSIAAAGLLPDRVAAVVAGVPFLCDIRRAVTISDSFPFQEIVQFLRANPEKAARTFATLDHFDVVHLARRIVAPALFSTALMDTVCPPSGVFAAYNELTGPKEIEVYEWDGHDGGRSFFDVKALEFAASVLRL</sequence>
<dbReference type="InterPro" id="IPR029058">
    <property type="entry name" value="AB_hydrolase_fold"/>
</dbReference>
<dbReference type="GO" id="GO:0005976">
    <property type="term" value="P:polysaccharide metabolic process"/>
    <property type="evidence" value="ECO:0007669"/>
    <property type="project" value="TreeGrafter"/>
</dbReference>
<dbReference type="AlphaFoldDB" id="A0A238ZPX5"/>
<organism evidence="5 6">
    <name type="scientific">Actinoplanes regularis</name>
    <dbReference type="NCBI Taxonomy" id="52697"/>
    <lineage>
        <taxon>Bacteria</taxon>
        <taxon>Bacillati</taxon>
        <taxon>Actinomycetota</taxon>
        <taxon>Actinomycetes</taxon>
        <taxon>Micromonosporales</taxon>
        <taxon>Micromonosporaceae</taxon>
        <taxon>Actinoplanes</taxon>
    </lineage>
</organism>
<evidence type="ECO:0000313" key="6">
    <source>
        <dbReference type="Proteomes" id="UP000198415"/>
    </source>
</evidence>
<feature type="active site" description="Nucleophile" evidence="1">
    <location>
        <position position="188"/>
    </location>
</feature>
<dbReference type="GO" id="GO:0052689">
    <property type="term" value="F:carboxylic ester hydrolase activity"/>
    <property type="evidence" value="ECO:0007669"/>
    <property type="project" value="TreeGrafter"/>
</dbReference>
<feature type="domain" description="Acetyl xylan esterase" evidence="4">
    <location>
        <begin position="1"/>
        <end position="320"/>
    </location>
</feature>
<gene>
    <name evidence="5" type="ORF">SAMN06264365_106171</name>
</gene>
<keyword evidence="6" id="KW-1185">Reference proteome</keyword>
<dbReference type="Gene3D" id="3.40.50.1820">
    <property type="entry name" value="alpha/beta hydrolase"/>
    <property type="match status" value="1"/>
</dbReference>
<name>A0A238ZPX5_9ACTN</name>
<evidence type="ECO:0000259" key="4">
    <source>
        <dbReference type="Pfam" id="PF05448"/>
    </source>
</evidence>
<feature type="region of interest" description="Disordered" evidence="3">
    <location>
        <begin position="123"/>
        <end position="143"/>
    </location>
</feature>
<accession>A0A238ZPX5</accession>